<dbReference type="GO" id="GO:0016787">
    <property type="term" value="F:hydrolase activity"/>
    <property type="evidence" value="ECO:0007669"/>
    <property type="project" value="UniProtKB-KW"/>
</dbReference>
<organism evidence="7 8">
    <name type="scientific">Shewanella eurypsychrophilus</name>
    <dbReference type="NCBI Taxonomy" id="2593656"/>
    <lineage>
        <taxon>Bacteria</taxon>
        <taxon>Pseudomonadati</taxon>
        <taxon>Pseudomonadota</taxon>
        <taxon>Gammaproteobacteria</taxon>
        <taxon>Alteromonadales</taxon>
        <taxon>Shewanellaceae</taxon>
        <taxon>Shewanella</taxon>
    </lineage>
</organism>
<dbReference type="Gene3D" id="1.20.1540.10">
    <property type="entry name" value="Rhomboid-like"/>
    <property type="match status" value="1"/>
</dbReference>
<feature type="transmembrane region" description="Helical" evidence="5">
    <location>
        <begin position="174"/>
        <end position="194"/>
    </location>
</feature>
<feature type="transmembrane region" description="Helical" evidence="5">
    <location>
        <begin position="12"/>
        <end position="33"/>
    </location>
</feature>
<evidence type="ECO:0000313" key="7">
    <source>
        <dbReference type="EMBL" id="QPG57949.1"/>
    </source>
</evidence>
<dbReference type="NCBIfam" id="TIGR03902">
    <property type="entry name" value="rhom_GG_sort"/>
    <property type="match status" value="1"/>
</dbReference>
<dbReference type="EC" id="3.4.21.-" evidence="7"/>
<dbReference type="PANTHER" id="PTHR43731">
    <property type="entry name" value="RHOMBOID PROTEASE"/>
    <property type="match status" value="1"/>
</dbReference>
<dbReference type="InterPro" id="IPR050925">
    <property type="entry name" value="Rhomboid_protease_S54"/>
</dbReference>
<comment type="subcellular location">
    <subcellularLocation>
        <location evidence="1">Membrane</location>
        <topology evidence="1">Multi-pass membrane protein</topology>
    </subcellularLocation>
</comment>
<keyword evidence="4 5" id="KW-0472">Membrane</keyword>
<evidence type="ECO:0000259" key="6">
    <source>
        <dbReference type="Pfam" id="PF01694"/>
    </source>
</evidence>
<evidence type="ECO:0000256" key="1">
    <source>
        <dbReference type="ARBA" id="ARBA00004141"/>
    </source>
</evidence>
<dbReference type="InterPro" id="IPR035952">
    <property type="entry name" value="Rhomboid-like_sf"/>
</dbReference>
<evidence type="ECO:0000256" key="5">
    <source>
        <dbReference type="SAM" id="Phobius"/>
    </source>
</evidence>
<keyword evidence="3 5" id="KW-1133">Transmembrane helix</keyword>
<feature type="transmembrane region" description="Helical" evidence="5">
    <location>
        <begin position="64"/>
        <end position="81"/>
    </location>
</feature>
<name>A0ABX6V5M6_9GAMM</name>
<evidence type="ECO:0000313" key="8">
    <source>
        <dbReference type="Proteomes" id="UP000316416"/>
    </source>
</evidence>
<keyword evidence="7" id="KW-0378">Hydrolase</keyword>
<protein>
    <submittedName>
        <fullName evidence="7">Rhombosortase</fullName>
        <ecNumber evidence="7">3.4.21.-</ecNumber>
    </submittedName>
</protein>
<evidence type="ECO:0000256" key="4">
    <source>
        <dbReference type="ARBA" id="ARBA00023136"/>
    </source>
</evidence>
<evidence type="ECO:0000256" key="2">
    <source>
        <dbReference type="ARBA" id="ARBA00022692"/>
    </source>
</evidence>
<dbReference type="Pfam" id="PF01694">
    <property type="entry name" value="Rhomboid"/>
    <property type="match status" value="1"/>
</dbReference>
<dbReference type="InterPro" id="IPR022764">
    <property type="entry name" value="Peptidase_S54_rhomboid_dom"/>
</dbReference>
<feature type="transmembrane region" description="Helical" evidence="5">
    <location>
        <begin position="88"/>
        <end position="107"/>
    </location>
</feature>
<evidence type="ECO:0000256" key="3">
    <source>
        <dbReference type="ARBA" id="ARBA00022989"/>
    </source>
</evidence>
<dbReference type="InterPro" id="IPR023826">
    <property type="entry name" value="Rhom-like_SP_proteobac"/>
</dbReference>
<dbReference type="SUPFAM" id="SSF144091">
    <property type="entry name" value="Rhomboid-like"/>
    <property type="match status" value="1"/>
</dbReference>
<keyword evidence="8" id="KW-1185">Reference proteome</keyword>
<dbReference type="Proteomes" id="UP000316416">
    <property type="component" value="Chromosome"/>
</dbReference>
<proteinExistence type="predicted"/>
<accession>A0ABX6V5M6</accession>
<gene>
    <name evidence="7" type="primary">rrtA</name>
    <name evidence="7" type="ORF">FM038_011165</name>
</gene>
<sequence length="203" mass="22683">MTETTTSHLQRWLGSIYSIIFMVTLACSLLYFAGVDNVLAFRRDEIAQGDYWRLLTGNLLHTNAWHLAMNLAGLWVIALLHQNHYKQMHFSVIFILCCIAQGLGLYFFFPSLIGYVGLSGMLHGLFTYGALKDITIGLKSGYLLLLGVVIKVSYERVYGAGEQVTEMIGARVATEAHLVGVISGMLIFISIYCFNKVFLSKVK</sequence>
<dbReference type="PANTHER" id="PTHR43731:SF16">
    <property type="entry name" value="RHOMBOSORTASE"/>
    <property type="match status" value="1"/>
</dbReference>
<dbReference type="RefSeq" id="WP_142871209.1">
    <property type="nucleotide sequence ID" value="NZ_CP045503.2"/>
</dbReference>
<feature type="domain" description="Peptidase S54 rhomboid" evidence="6">
    <location>
        <begin position="49"/>
        <end position="188"/>
    </location>
</feature>
<dbReference type="EMBL" id="CP045503">
    <property type="protein sequence ID" value="QPG57949.1"/>
    <property type="molecule type" value="Genomic_DNA"/>
</dbReference>
<reference evidence="7" key="1">
    <citation type="submission" date="2021-07" db="EMBL/GenBank/DDBJ databases">
        <title>Shewanella sp. YLB-07 whole genome sequence.</title>
        <authorList>
            <person name="Yu L."/>
        </authorList>
    </citation>
    <scope>NUCLEOTIDE SEQUENCE</scope>
    <source>
        <strain evidence="7">YLB-08</strain>
    </source>
</reference>
<keyword evidence="2 5" id="KW-0812">Transmembrane</keyword>